<accession>A0A377GWQ7</accession>
<dbReference type="Gene3D" id="3.40.50.720">
    <property type="entry name" value="NAD(P)-binding Rossmann-like Domain"/>
    <property type="match status" value="1"/>
</dbReference>
<proteinExistence type="predicted"/>
<dbReference type="RefSeq" id="WP_115269736.1">
    <property type="nucleotide sequence ID" value="NZ_UGGU01000003.1"/>
</dbReference>
<evidence type="ECO:0000259" key="1">
    <source>
        <dbReference type="Pfam" id="PF02625"/>
    </source>
</evidence>
<dbReference type="PANTHER" id="PTHR30388:SF6">
    <property type="entry name" value="XANTHINE DEHYDROGENASE SUBUNIT A-RELATED"/>
    <property type="match status" value="1"/>
</dbReference>
<evidence type="ECO:0000313" key="4">
    <source>
        <dbReference type="Proteomes" id="UP000255328"/>
    </source>
</evidence>
<dbReference type="InterPro" id="IPR003777">
    <property type="entry name" value="XdhC_CoxI"/>
</dbReference>
<keyword evidence="4" id="KW-1185">Reference proteome</keyword>
<gene>
    <name evidence="3" type="ORF">NCTC10723_00880</name>
</gene>
<dbReference type="EMBL" id="UGGU01000003">
    <property type="protein sequence ID" value="STO31430.1"/>
    <property type="molecule type" value="Genomic_DNA"/>
</dbReference>
<name>A0A377GWQ7_9FUSO</name>
<evidence type="ECO:0000313" key="3">
    <source>
        <dbReference type="EMBL" id="STO31430.1"/>
    </source>
</evidence>
<evidence type="ECO:0000259" key="2">
    <source>
        <dbReference type="Pfam" id="PF13478"/>
    </source>
</evidence>
<feature type="domain" description="XdhC- CoxI" evidence="1">
    <location>
        <begin position="14"/>
        <end position="77"/>
    </location>
</feature>
<organism evidence="3 4">
    <name type="scientific">Fusobacterium necrogenes</name>
    <dbReference type="NCBI Taxonomy" id="858"/>
    <lineage>
        <taxon>Bacteria</taxon>
        <taxon>Fusobacteriati</taxon>
        <taxon>Fusobacteriota</taxon>
        <taxon>Fusobacteriia</taxon>
        <taxon>Fusobacteriales</taxon>
        <taxon>Fusobacteriaceae</taxon>
        <taxon>Fusobacterium</taxon>
    </lineage>
</organism>
<dbReference type="OrthoDB" id="9773039at2"/>
<dbReference type="PANTHER" id="PTHR30388">
    <property type="entry name" value="ALDEHYDE OXIDOREDUCTASE MOLYBDENUM COFACTOR ASSEMBLY PROTEIN"/>
    <property type="match status" value="1"/>
</dbReference>
<sequence>MELIILKKIEEKLSQGKRGALVTITEATGSTPRKSGTIMGVFKDELIGTIGGGKIESVIINRARELLEIGKSESFEYNLTTTDELQMNCGGTMKGFIKVFVPFPKLLICGAGHVGAKLFKVAKTLNFDLKIIDDREELKFDIPELILGNFKDILTKERIDDNTYIVIVTRGHLLDEEVLNLVKNRGAKYIGVIGSKRKIETLKKNLERIAPINDNLFAPIGLNLSDGTPEEIAIDILAEILKVKNEGKLLHRTIFN</sequence>
<dbReference type="Pfam" id="PF13478">
    <property type="entry name" value="XdhC_C"/>
    <property type="match status" value="1"/>
</dbReference>
<dbReference type="Pfam" id="PF02625">
    <property type="entry name" value="XdhC_CoxI"/>
    <property type="match status" value="1"/>
</dbReference>
<dbReference type="InterPro" id="IPR027051">
    <property type="entry name" value="XdhC_Rossmann_dom"/>
</dbReference>
<protein>
    <submittedName>
        <fullName evidence="3">Xanthine dehydrogenase accessory protein XdhC</fullName>
    </submittedName>
</protein>
<dbReference type="Proteomes" id="UP000255328">
    <property type="component" value="Unassembled WGS sequence"/>
</dbReference>
<reference evidence="3 4" key="1">
    <citation type="submission" date="2018-06" db="EMBL/GenBank/DDBJ databases">
        <authorList>
            <consortium name="Pathogen Informatics"/>
            <person name="Doyle S."/>
        </authorList>
    </citation>
    <scope>NUCLEOTIDE SEQUENCE [LARGE SCALE GENOMIC DNA]</scope>
    <source>
        <strain evidence="3 4">NCTC10723</strain>
    </source>
</reference>
<dbReference type="AlphaFoldDB" id="A0A377GWQ7"/>
<feature type="domain" description="XdhC Rossmann" evidence="2">
    <location>
        <begin position="106"/>
        <end position="240"/>
    </location>
</feature>
<dbReference type="InterPro" id="IPR052698">
    <property type="entry name" value="MoCofactor_Util/Proc"/>
</dbReference>